<reference evidence="1" key="1">
    <citation type="submission" date="2022-07" db="EMBL/GenBank/DDBJ databases">
        <title>Genome Sequence of Phlebia brevispora.</title>
        <authorList>
            <person name="Buettner E."/>
        </authorList>
    </citation>
    <scope>NUCLEOTIDE SEQUENCE</scope>
    <source>
        <strain evidence="1">MPL23</strain>
    </source>
</reference>
<sequence length="1673" mass="186189">MDHSFEAEENSARPLYARSLTISECELSDHGSVTPSPSSLDSAISRGPTTPVMKDLPTTPITPSRSPVSTLAASITEGTPEWYLKKLQEKNLDTKQLVSLQTVLKGKDASWVNHFVELRGMSVLAHRLYQFSQKKGSRRREDVTTEQEVVKCITYILNHKCATDIALTYNAEIMVSRIASGLNTSQLPTRRFILDILVFLVYWKDGQACSLVISALEALSEDNGETGGCYAFWFKSLQAALSGKSQIGMANGQPQRRGSEAEATLTEYLMSNILLMNGIMEAIDDLDVRLHHRSLMASSGLQTIIKLARSLGIVTIDKQLALFEQTLADDADSLDERMSQDHSCNLVDLDDVYNALRTKAEGSKAKDHLLSILQHLLLIPDDKPDFVHRLQLVDTVVSDVVMDSKLGGGEKRLGFSVERMVSQMNQVERTQKLEEDLVKVRSNALELKLEKEDLEDRLERSEQMIMNLQTVIARLDCEVHDYTRVAAPKAAYDERIAQLAVGMQKEDSPAGTVGSPTDEKDSKQPPMPTSPPPTTPKLSFWGITSSWLGMRQAADGQPIPTLENHEKVEPDVAAVAISPHILPAWTSQQPTTLVHVRIPRYPDTLAFVLVYCSSSSVTSMDTFFGKKKNRPRQSSVSTNNELSERSVPYHKLGPPVRSPVAVTTVSQGIRGNPTTVISAPMTNPTLTASGTEMNKYAITKQRTDREHSYREASPFGRPGSPSTSISTADSSTLYTESETSAAKAYARRIRQSESGSSMTDFGMPSPTSPSGKHRTLNPDSAPPSSRPPSGFTSPSTPRFDDKRSSRYTSLSYETHHPHLSSISQHLYRHGNSEEFYFPRPENEEDIEALFDNICRTRELGEIPNLSIDKKWEMVYNDEQLRWKEEKQREEQAKRQMEAGHPAAIIEGTPEWYIKKFLDKTVTAKQASSLLVNLRGKEVSWFKHFIELQGTSVLAQALSHISRKAMQRRKEDTDLEYEIAKILKFILNRPFAVNDALAHNMIVTQMASALNTPQLQTRKLILDILVFLVYWKEEQAHSLVLNALNTLSDDNHEHGSPYTYWFKSFQQALIGRGRMGTFVGASEEVKRHGGHDPSLNDYTTSNFLLIRGILEGVEDLDLRVHHRAQMEAAGLQQIIRICRTFGVAGLEKQMNLLQQTLDDDEKRLKERMDQEILRDLANPEDVYTAIQLKTQESKARDYFLSMMQHLLLIREEGPALVHYFQLIDSMVTDLVMDKKLGGAEQRLGHSVERIIAQFNEADRYQHVEDELAKAHASILRLRLEKESLEEEISQGGEGLVGTLKAKVAQLESKLQVSRDNTTRLQQQMAAQKSGYEEQIEQLEAQIMELFRMLKEVGRGVDKIIETSGGMDRKTLIETLEKHMQRDKTISILEGRNKPQKRKANGQAAISEGESEDDEQTPTKPGGVRKHGKSSTKGRGKAGKAAGASDVPNGHTSQFMDADEAIVQEVIQQQFAKGVNVYPPRDGPSYSPRSIRGSPRRKNFSKSTLGEFSTPTSSADGLLAAPTDEFGEQSDHSGSGVEGDEQDDASQLSRSRSGRSGSSIATDVTSVTSKASGSRQPVPGSLAEELRRQLTLKGRPPSEPSPQQSPTLPTLTEETPDPFEHSPEDPFLPPSPELERSVQPSQSQIQSQDALSVQLEEHTDGEGEESQLFPGSDLF</sequence>
<proteinExistence type="predicted"/>
<keyword evidence="2" id="KW-1185">Reference proteome</keyword>
<dbReference type="Proteomes" id="UP001148662">
    <property type="component" value="Unassembled WGS sequence"/>
</dbReference>
<evidence type="ECO:0000313" key="1">
    <source>
        <dbReference type="EMBL" id="KAJ3555998.1"/>
    </source>
</evidence>
<dbReference type="EMBL" id="JANHOG010000280">
    <property type="protein sequence ID" value="KAJ3555998.1"/>
    <property type="molecule type" value="Genomic_DNA"/>
</dbReference>
<name>A0ACC1T948_9APHY</name>
<evidence type="ECO:0000313" key="2">
    <source>
        <dbReference type="Proteomes" id="UP001148662"/>
    </source>
</evidence>
<protein>
    <submittedName>
        <fullName evidence="1">Uncharacterized protein</fullName>
    </submittedName>
</protein>
<accession>A0ACC1T948</accession>
<organism evidence="1 2">
    <name type="scientific">Phlebia brevispora</name>
    <dbReference type="NCBI Taxonomy" id="194682"/>
    <lineage>
        <taxon>Eukaryota</taxon>
        <taxon>Fungi</taxon>
        <taxon>Dikarya</taxon>
        <taxon>Basidiomycota</taxon>
        <taxon>Agaricomycotina</taxon>
        <taxon>Agaricomycetes</taxon>
        <taxon>Polyporales</taxon>
        <taxon>Meruliaceae</taxon>
        <taxon>Phlebia</taxon>
    </lineage>
</organism>
<gene>
    <name evidence="1" type="ORF">NM688_g2271</name>
</gene>
<comment type="caution">
    <text evidence="1">The sequence shown here is derived from an EMBL/GenBank/DDBJ whole genome shotgun (WGS) entry which is preliminary data.</text>
</comment>